<dbReference type="EMBL" id="BARW01003946">
    <property type="protein sequence ID" value="GAI59127.1"/>
    <property type="molecule type" value="Genomic_DNA"/>
</dbReference>
<dbReference type="AlphaFoldDB" id="X1PS99"/>
<gene>
    <name evidence="1" type="ORF">S12H4_09633</name>
</gene>
<evidence type="ECO:0000313" key="1">
    <source>
        <dbReference type="EMBL" id="GAI59127.1"/>
    </source>
</evidence>
<sequence length="29" mass="3066">AQSAESGTGYICVICADVTDPEVTHLEKE</sequence>
<comment type="caution">
    <text evidence="1">The sequence shown here is derived from an EMBL/GenBank/DDBJ whole genome shotgun (WGS) entry which is preliminary data.</text>
</comment>
<protein>
    <submittedName>
        <fullName evidence="1">Uncharacterized protein</fullName>
    </submittedName>
</protein>
<proteinExistence type="predicted"/>
<feature type="non-terminal residue" evidence="1">
    <location>
        <position position="1"/>
    </location>
</feature>
<reference evidence="1" key="1">
    <citation type="journal article" date="2014" name="Front. Microbiol.">
        <title>High frequency of phylogenetically diverse reductive dehalogenase-homologous genes in deep subseafloor sedimentary metagenomes.</title>
        <authorList>
            <person name="Kawai M."/>
            <person name="Futagami T."/>
            <person name="Toyoda A."/>
            <person name="Takaki Y."/>
            <person name="Nishi S."/>
            <person name="Hori S."/>
            <person name="Arai W."/>
            <person name="Tsubouchi T."/>
            <person name="Morono Y."/>
            <person name="Uchiyama I."/>
            <person name="Ito T."/>
            <person name="Fujiyama A."/>
            <person name="Inagaki F."/>
            <person name="Takami H."/>
        </authorList>
    </citation>
    <scope>NUCLEOTIDE SEQUENCE</scope>
    <source>
        <strain evidence="1">Expedition CK06-06</strain>
    </source>
</reference>
<accession>X1PS99</accession>
<name>X1PS99_9ZZZZ</name>
<organism evidence="1">
    <name type="scientific">marine sediment metagenome</name>
    <dbReference type="NCBI Taxonomy" id="412755"/>
    <lineage>
        <taxon>unclassified sequences</taxon>
        <taxon>metagenomes</taxon>
        <taxon>ecological metagenomes</taxon>
    </lineage>
</organism>